<evidence type="ECO:0000313" key="1">
    <source>
        <dbReference type="EMBL" id="SKA98553.1"/>
    </source>
</evidence>
<protein>
    <submittedName>
        <fullName evidence="1">Uncharacterized protein</fullName>
    </submittedName>
</protein>
<proteinExistence type="predicted"/>
<organism evidence="1 2">
    <name type="scientific">Prosthecobacter debontii</name>
    <dbReference type="NCBI Taxonomy" id="48467"/>
    <lineage>
        <taxon>Bacteria</taxon>
        <taxon>Pseudomonadati</taxon>
        <taxon>Verrucomicrobiota</taxon>
        <taxon>Verrucomicrobiia</taxon>
        <taxon>Verrucomicrobiales</taxon>
        <taxon>Verrucomicrobiaceae</taxon>
        <taxon>Prosthecobacter</taxon>
    </lineage>
</organism>
<name>A0A1T4YA30_9BACT</name>
<reference evidence="2" key="1">
    <citation type="submission" date="2017-02" db="EMBL/GenBank/DDBJ databases">
        <authorList>
            <person name="Varghese N."/>
            <person name="Submissions S."/>
        </authorList>
    </citation>
    <scope>NUCLEOTIDE SEQUENCE [LARGE SCALE GENOMIC DNA]</scope>
    <source>
        <strain evidence="2">ATCC 700200</strain>
    </source>
</reference>
<keyword evidence="2" id="KW-1185">Reference proteome</keyword>
<gene>
    <name evidence="1" type="ORF">SAMN02745166_02797</name>
</gene>
<dbReference type="STRING" id="48467.SAMN02745166_02797"/>
<dbReference type="Proteomes" id="UP000190774">
    <property type="component" value="Unassembled WGS sequence"/>
</dbReference>
<sequence>MAGAAFWTSCCKDCGFTSCGTASFPLEIEIEHEYDFVFRLSSPKQIPIVRSIARELSNRSTAELLEAYRKDDASITVPCLAMWRARDYAQKAKLQGIETTIAYEKGA</sequence>
<dbReference type="EMBL" id="FUYE01000008">
    <property type="protein sequence ID" value="SKA98553.1"/>
    <property type="molecule type" value="Genomic_DNA"/>
</dbReference>
<dbReference type="AlphaFoldDB" id="A0A1T4YA30"/>
<accession>A0A1T4YA30</accession>
<evidence type="ECO:0000313" key="2">
    <source>
        <dbReference type="Proteomes" id="UP000190774"/>
    </source>
</evidence>